<dbReference type="InterPro" id="IPR000577">
    <property type="entry name" value="Carb_kinase_FGGY"/>
</dbReference>
<feature type="domain" description="Carbohydrate kinase FGGY N-terminal" evidence="4">
    <location>
        <begin position="4"/>
        <end position="249"/>
    </location>
</feature>
<evidence type="ECO:0000256" key="3">
    <source>
        <dbReference type="ARBA" id="ARBA00022777"/>
    </source>
</evidence>
<reference evidence="6" key="1">
    <citation type="submission" date="2022-10" db="EMBL/GenBank/DDBJ databases">
        <title>Luteolibacter sp. GHJ8, whole genome shotgun sequencing project.</title>
        <authorList>
            <person name="Zhao G."/>
            <person name="Shen L."/>
        </authorList>
    </citation>
    <scope>NUCLEOTIDE SEQUENCE</scope>
    <source>
        <strain evidence="6">GHJ8</strain>
    </source>
</reference>
<evidence type="ECO:0000259" key="4">
    <source>
        <dbReference type="Pfam" id="PF00370"/>
    </source>
</evidence>
<dbReference type="PIRSF" id="PIRSF000538">
    <property type="entry name" value="GlpK"/>
    <property type="match status" value="1"/>
</dbReference>
<keyword evidence="3 6" id="KW-0418">Kinase</keyword>
<dbReference type="Pfam" id="PF00370">
    <property type="entry name" value="FGGY_N"/>
    <property type="match status" value="1"/>
</dbReference>
<feature type="domain" description="Carbohydrate kinase FGGY C-terminal" evidence="5">
    <location>
        <begin position="320"/>
        <end position="439"/>
    </location>
</feature>
<dbReference type="PANTHER" id="PTHR43095">
    <property type="entry name" value="SUGAR KINASE"/>
    <property type="match status" value="1"/>
</dbReference>
<comment type="caution">
    <text evidence="6">The sequence shown here is derived from an EMBL/GenBank/DDBJ whole genome shotgun (WGS) entry which is preliminary data.</text>
</comment>
<evidence type="ECO:0000256" key="2">
    <source>
        <dbReference type="ARBA" id="ARBA00022679"/>
    </source>
</evidence>
<gene>
    <name evidence="6" type="ORF">OJ996_26115</name>
</gene>
<dbReference type="EMBL" id="JAPDDR010000026">
    <property type="protein sequence ID" value="MCW1917091.1"/>
    <property type="molecule type" value="Genomic_DNA"/>
</dbReference>
<dbReference type="Gene3D" id="3.30.420.40">
    <property type="match status" value="2"/>
</dbReference>
<dbReference type="RefSeq" id="WP_264516710.1">
    <property type="nucleotide sequence ID" value="NZ_JAPDDR010000026.1"/>
</dbReference>
<evidence type="ECO:0000313" key="7">
    <source>
        <dbReference type="Proteomes" id="UP001165653"/>
    </source>
</evidence>
<keyword evidence="2" id="KW-0808">Transferase</keyword>
<dbReference type="SUPFAM" id="SSF53067">
    <property type="entry name" value="Actin-like ATPase domain"/>
    <property type="match status" value="2"/>
</dbReference>
<protein>
    <submittedName>
        <fullName evidence="6">FGGY family carbohydrate kinase</fullName>
    </submittedName>
</protein>
<dbReference type="Pfam" id="PF02782">
    <property type="entry name" value="FGGY_C"/>
    <property type="match status" value="1"/>
</dbReference>
<proteinExistence type="inferred from homology"/>
<dbReference type="InterPro" id="IPR050406">
    <property type="entry name" value="FGGY_Carb_Kinase"/>
</dbReference>
<comment type="similarity">
    <text evidence="1">Belongs to the FGGY kinase family.</text>
</comment>
<evidence type="ECO:0000256" key="1">
    <source>
        <dbReference type="ARBA" id="ARBA00009156"/>
    </source>
</evidence>
<organism evidence="6 7">
    <name type="scientific">Luteolibacter rhizosphaerae</name>
    <dbReference type="NCBI Taxonomy" id="2989719"/>
    <lineage>
        <taxon>Bacteria</taxon>
        <taxon>Pseudomonadati</taxon>
        <taxon>Verrucomicrobiota</taxon>
        <taxon>Verrucomicrobiia</taxon>
        <taxon>Verrucomicrobiales</taxon>
        <taxon>Verrucomicrobiaceae</taxon>
        <taxon>Luteolibacter</taxon>
    </lineage>
</organism>
<name>A0ABT3GB66_9BACT</name>
<dbReference type="PANTHER" id="PTHR43095:SF5">
    <property type="entry name" value="XYLULOSE KINASE"/>
    <property type="match status" value="1"/>
</dbReference>
<accession>A0ABT3GB66</accession>
<dbReference type="InterPro" id="IPR018484">
    <property type="entry name" value="FGGY_N"/>
</dbReference>
<dbReference type="Proteomes" id="UP001165653">
    <property type="component" value="Unassembled WGS sequence"/>
</dbReference>
<sequence length="497" mass="52175">MHFLGIEIGHAATRVVALDLEAATVSAEAVAAHTWVEGLPDGYREQDPAQWIAAADQAMRQCLEGLGNHRGSVAGIGITAPTGGMVVLDESNRIIRPAKLGIDRSAQRQADEIGRAFGGGPGLIELAGNPVEAGSLAAQCLWLKQHEPYHFQRAARLMTPQDFIGYWLSGEAGIEAGSAATTGLFNVPQRRWSAELMEFIDVRLFDMLPPGISPAQPRGTLRPALCKAWGLPEGVIIAPGSGSAALAALAVGAASDGAVVADLSADGSLSAVSDGPLVDFRGEAATLCDASGRWLSRLGMANAVSALELVRRHYGWSAGEFERALESTAAGANGLLFLPYLRGEATPRLPDASGVMHGITLDNFTPANLARASAEGLALGFGYAFSRLRDLGFEPAGVRVARDAGPAFQQLLADVFGVPVVAVAGSGGPLLGAAMQAAVVYFRLNGESLGFDEIAGYIVTVDDSTRRDPDPQRHEFYQSLLARQQYLVETLHAGGFL</sequence>
<dbReference type="GO" id="GO:0016301">
    <property type="term" value="F:kinase activity"/>
    <property type="evidence" value="ECO:0007669"/>
    <property type="project" value="UniProtKB-KW"/>
</dbReference>
<keyword evidence="7" id="KW-1185">Reference proteome</keyword>
<evidence type="ECO:0000259" key="5">
    <source>
        <dbReference type="Pfam" id="PF02782"/>
    </source>
</evidence>
<dbReference type="InterPro" id="IPR018485">
    <property type="entry name" value="FGGY_C"/>
</dbReference>
<evidence type="ECO:0000313" key="6">
    <source>
        <dbReference type="EMBL" id="MCW1917091.1"/>
    </source>
</evidence>
<dbReference type="InterPro" id="IPR043129">
    <property type="entry name" value="ATPase_NBD"/>
</dbReference>